<keyword evidence="3" id="KW-1185">Reference proteome</keyword>
<protein>
    <submittedName>
        <fullName evidence="4">YTH domain-containing protein</fullName>
    </submittedName>
</protein>
<proteinExistence type="predicted"/>
<reference evidence="4" key="1">
    <citation type="submission" date="2016-06" db="UniProtKB">
        <authorList>
            <consortium name="WormBaseParasite"/>
        </authorList>
    </citation>
    <scope>IDENTIFICATION</scope>
</reference>
<accession>A0A183JJK3</accession>
<dbReference type="Proteomes" id="UP000279833">
    <property type="component" value="Unassembled WGS sequence"/>
</dbReference>
<feature type="compositionally biased region" description="Basic and acidic residues" evidence="1">
    <location>
        <begin position="189"/>
        <end position="201"/>
    </location>
</feature>
<dbReference type="EMBL" id="UZAK01002987">
    <property type="protein sequence ID" value="VDO77556.1"/>
    <property type="molecule type" value="Genomic_DNA"/>
</dbReference>
<sequence>MVFGDILINIGLKTTVNFGSLEPSYKVHSDWTEQLDAKPIKHDGDDSGGGFKMGICIWIRSYCLIMLPCNLILVADTRQISNELSSNKDLQSNLKYSPRKPKYASQMHVGHHINGAPKAPRHCMPGSPCAASSPYHHAFGFSDQKDSHHGIFSPFGNHNFVKNSHSEYRGYNPWTPEPCSINRRQSHGSRRDSQHLHKNEILTDDED</sequence>
<dbReference type="AlphaFoldDB" id="A0A183JJK3"/>
<dbReference type="WBParaSite" id="SCUD_0000287901-mRNA-1">
    <property type="protein sequence ID" value="SCUD_0000287901-mRNA-1"/>
    <property type="gene ID" value="SCUD_0000287901"/>
</dbReference>
<reference evidence="2 3" key="2">
    <citation type="submission" date="2018-11" db="EMBL/GenBank/DDBJ databases">
        <authorList>
            <consortium name="Pathogen Informatics"/>
        </authorList>
    </citation>
    <scope>NUCLEOTIDE SEQUENCE [LARGE SCALE GENOMIC DNA]</scope>
    <source>
        <strain evidence="2">Dakar</strain>
        <strain evidence="3">Dakar, Senegal</strain>
    </source>
</reference>
<dbReference type="STRING" id="6186.A0A183JJK3"/>
<gene>
    <name evidence="2" type="ORF">SCUD_LOCUS2880</name>
</gene>
<evidence type="ECO:0000256" key="1">
    <source>
        <dbReference type="SAM" id="MobiDB-lite"/>
    </source>
</evidence>
<name>A0A183JJK3_9TREM</name>
<evidence type="ECO:0000313" key="4">
    <source>
        <dbReference type="WBParaSite" id="SCUD_0000287901-mRNA-1"/>
    </source>
</evidence>
<evidence type="ECO:0000313" key="2">
    <source>
        <dbReference type="EMBL" id="VDO77556.1"/>
    </source>
</evidence>
<feature type="region of interest" description="Disordered" evidence="1">
    <location>
        <begin position="174"/>
        <end position="207"/>
    </location>
</feature>
<evidence type="ECO:0000313" key="3">
    <source>
        <dbReference type="Proteomes" id="UP000279833"/>
    </source>
</evidence>
<organism evidence="4">
    <name type="scientific">Schistosoma curassoni</name>
    <dbReference type="NCBI Taxonomy" id="6186"/>
    <lineage>
        <taxon>Eukaryota</taxon>
        <taxon>Metazoa</taxon>
        <taxon>Spiralia</taxon>
        <taxon>Lophotrochozoa</taxon>
        <taxon>Platyhelminthes</taxon>
        <taxon>Trematoda</taxon>
        <taxon>Digenea</taxon>
        <taxon>Strigeidida</taxon>
        <taxon>Schistosomatoidea</taxon>
        <taxon>Schistosomatidae</taxon>
        <taxon>Schistosoma</taxon>
    </lineage>
</organism>